<accession>A0A7H0LQZ9</accession>
<dbReference type="EMBL" id="CP061038">
    <property type="protein sequence ID" value="QNQ12102.1"/>
    <property type="molecule type" value="Genomic_DNA"/>
</dbReference>
<dbReference type="InterPro" id="IPR036280">
    <property type="entry name" value="Multihaem_cyt_sf"/>
</dbReference>
<evidence type="ECO:0000313" key="2">
    <source>
        <dbReference type="Proteomes" id="UP000516148"/>
    </source>
</evidence>
<dbReference type="SUPFAM" id="SSF48695">
    <property type="entry name" value="Multiheme cytochromes"/>
    <property type="match status" value="1"/>
</dbReference>
<reference evidence="1 2" key="1">
    <citation type="submission" date="2020-09" db="EMBL/GenBank/DDBJ databases">
        <title>Sphingomonas sp., a new species isolated from pork steak.</title>
        <authorList>
            <person name="Heidler von Heilborn D."/>
        </authorList>
    </citation>
    <scope>NUCLEOTIDE SEQUENCE [LARGE SCALE GENOMIC DNA]</scope>
    <source>
        <strain evidence="2">S8-3T</strain>
    </source>
</reference>
<sequence length="196" mass="20355">MSVLALPVAVLAGGAGGQARRMPASSVEGGPAGGDARSAALFVEMGKVIQSPRCLNCHPRTDRPNQGDAMTQHNPPVVRGPDGHGAAGLECATCHGPANVAFANGSGSIPGHPNWHLAPIAMAWEGKTLRQICEQIKDPKRNDGKTLEQLIEHNSHDSLVGWAWNPGKGRTPAPGTQAEFGALTRAWVESGAKCPA</sequence>
<dbReference type="AlphaFoldDB" id="A0A7H0LQZ9"/>
<keyword evidence="2" id="KW-1185">Reference proteome</keyword>
<protein>
    <submittedName>
        <fullName evidence="1">Isoquinoline 1-oxidoreductase subunit</fullName>
    </submittedName>
</protein>
<evidence type="ECO:0000313" key="1">
    <source>
        <dbReference type="EMBL" id="QNQ12102.1"/>
    </source>
</evidence>
<dbReference type="Proteomes" id="UP000516148">
    <property type="component" value="Chromosome"/>
</dbReference>
<dbReference type="KEGG" id="spap:H3Z74_18645"/>
<name>A0A7H0LQZ9_9SPHN</name>
<organism evidence="1 2">
    <name type="scientific">Sphingomonas alpina</name>
    <dbReference type="NCBI Taxonomy" id="653931"/>
    <lineage>
        <taxon>Bacteria</taxon>
        <taxon>Pseudomonadati</taxon>
        <taxon>Pseudomonadota</taxon>
        <taxon>Alphaproteobacteria</taxon>
        <taxon>Sphingomonadales</taxon>
        <taxon>Sphingomonadaceae</taxon>
        <taxon>Sphingomonas</taxon>
    </lineage>
</organism>
<proteinExistence type="predicted"/>
<gene>
    <name evidence="1" type="ORF">H3Z74_18645</name>
</gene>